<feature type="transmembrane region" description="Helical" evidence="1">
    <location>
        <begin position="141"/>
        <end position="165"/>
    </location>
</feature>
<evidence type="ECO:0000313" key="3">
    <source>
        <dbReference type="EMBL" id="ORJ18755.1"/>
    </source>
</evidence>
<dbReference type="SMART" id="SM00450">
    <property type="entry name" value="RHOD"/>
    <property type="match status" value="1"/>
</dbReference>
<dbReference type="SUPFAM" id="SSF52821">
    <property type="entry name" value="Rhodanese/Cell cycle control phosphatase"/>
    <property type="match status" value="1"/>
</dbReference>
<dbReference type="RefSeq" id="WP_055772720.1">
    <property type="nucleotide sequence ID" value="NZ_CBCSCF010000014.1"/>
</dbReference>
<dbReference type="Proteomes" id="UP000192722">
    <property type="component" value="Unassembled WGS sequence"/>
</dbReference>
<dbReference type="Pfam" id="PF11127">
    <property type="entry name" value="YgaP-like_TM"/>
    <property type="match status" value="1"/>
</dbReference>
<comment type="caution">
    <text evidence="3">The sequence shown here is derived from an EMBL/GenBank/DDBJ whole genome shotgun (WGS) entry which is preliminary data.</text>
</comment>
<feature type="transmembrane region" description="Helical" evidence="1">
    <location>
        <begin position="117"/>
        <end position="135"/>
    </location>
</feature>
<evidence type="ECO:0000259" key="2">
    <source>
        <dbReference type="PROSITE" id="PS50206"/>
    </source>
</evidence>
<dbReference type="Pfam" id="PF00581">
    <property type="entry name" value="Rhodanese"/>
    <property type="match status" value="1"/>
</dbReference>
<dbReference type="PANTHER" id="PTHR44086">
    <property type="entry name" value="THIOSULFATE SULFURTRANSFERASE RDL2, MITOCHONDRIAL-RELATED"/>
    <property type="match status" value="1"/>
</dbReference>
<keyword evidence="1" id="KW-0812">Transmembrane</keyword>
<keyword evidence="1" id="KW-1133">Transmembrane helix</keyword>
<feature type="domain" description="Rhodanese" evidence="2">
    <location>
        <begin position="15"/>
        <end position="105"/>
    </location>
</feature>
<dbReference type="Gene3D" id="3.40.250.10">
    <property type="entry name" value="Rhodanese-like domain"/>
    <property type="match status" value="1"/>
</dbReference>
<dbReference type="InterPro" id="IPR001763">
    <property type="entry name" value="Rhodanese-like_dom"/>
</dbReference>
<name>A0ABX3TU71_9GAMM</name>
<gene>
    <name evidence="3" type="ORF">BS639_23550</name>
</gene>
<evidence type="ECO:0000256" key="1">
    <source>
        <dbReference type="SAM" id="Phobius"/>
    </source>
</evidence>
<proteinExistence type="predicted"/>
<keyword evidence="1" id="KW-0472">Membrane</keyword>
<dbReference type="InterPro" id="IPR036873">
    <property type="entry name" value="Rhodanese-like_dom_sf"/>
</dbReference>
<protein>
    <recommendedName>
        <fullName evidence="2">Rhodanese domain-containing protein</fullName>
    </recommendedName>
</protein>
<evidence type="ECO:0000313" key="4">
    <source>
        <dbReference type="Proteomes" id="UP000192722"/>
    </source>
</evidence>
<dbReference type="Gene3D" id="6.10.140.1340">
    <property type="match status" value="1"/>
</dbReference>
<sequence length="175" mass="18829">MTPGSVSPREAKKLIEQGAVLIDIRDRAEYLREHIPNARSVPFADIAAGKTVEGAEQRPIIFHCQAGMRTTQNADALIKAASPTSVLLMAGGINAWKSDSLPTIEDKKQPLPIMRQVQIVAGTLVLIGVALGYTIDSKLFMLSGFVGAGLLFAGISGWCGMASLLSKMPWNRLRK</sequence>
<dbReference type="PROSITE" id="PS50206">
    <property type="entry name" value="RHODANESE_3"/>
    <property type="match status" value="1"/>
</dbReference>
<organism evidence="3 4">
    <name type="scientific">Rouxiella silvae</name>
    <dbReference type="NCBI Taxonomy" id="1646373"/>
    <lineage>
        <taxon>Bacteria</taxon>
        <taxon>Pseudomonadati</taxon>
        <taxon>Pseudomonadota</taxon>
        <taxon>Gammaproteobacteria</taxon>
        <taxon>Enterobacterales</taxon>
        <taxon>Yersiniaceae</taxon>
        <taxon>Rouxiella</taxon>
    </lineage>
</organism>
<accession>A0ABX3TU71</accession>
<dbReference type="InterPro" id="IPR021309">
    <property type="entry name" value="YgaP-like_TM"/>
</dbReference>
<dbReference type="EMBL" id="MRWD01000091">
    <property type="protein sequence ID" value="ORJ18755.1"/>
    <property type="molecule type" value="Genomic_DNA"/>
</dbReference>
<reference evidence="3 4" key="1">
    <citation type="journal article" date="2017" name="Int. J. Syst. Evol. Microbiol.">
        <title>Rouxiella badensis sp. nov. and Rouxiella silvae sp. nov. isolated from peat bog soil in Germany and emendation of the genus description.</title>
        <authorList>
            <person name="Le Fleche-Mateos A."/>
            <person name="Kugler J.H."/>
            <person name="Hansen S.H."/>
            <person name="Syldatk C."/>
            <person name="Hausmann R."/>
            <person name="Lomprez F."/>
            <person name="Vandenbogaert M."/>
            <person name="Manuguerra J.C."/>
            <person name="Grimont P.A."/>
        </authorList>
    </citation>
    <scope>NUCLEOTIDE SEQUENCE [LARGE SCALE GENOMIC DNA]</scope>
    <source>
        <strain evidence="3 4">213</strain>
    </source>
</reference>
<keyword evidence="4" id="KW-1185">Reference proteome</keyword>
<dbReference type="PANTHER" id="PTHR44086:SF10">
    <property type="entry name" value="THIOSULFATE SULFURTRANSFERASE_RHODANESE-LIKE DOMAIN-CONTAINING PROTEIN 3"/>
    <property type="match status" value="1"/>
</dbReference>